<name>A0AAN9S6S0_PSOTE</name>
<keyword evidence="6" id="KW-0539">Nucleus</keyword>
<feature type="compositionally biased region" description="Basic residues" evidence="7">
    <location>
        <begin position="292"/>
        <end position="302"/>
    </location>
</feature>
<dbReference type="Gene3D" id="2.20.25.80">
    <property type="entry name" value="WRKY domain"/>
    <property type="match status" value="2"/>
</dbReference>
<comment type="caution">
    <text evidence="9">The sequence shown here is derived from an EMBL/GenBank/DDBJ whole genome shotgun (WGS) entry which is preliminary data.</text>
</comment>
<dbReference type="EMBL" id="JAYMYS010000006">
    <property type="protein sequence ID" value="KAK7390272.1"/>
    <property type="molecule type" value="Genomic_DNA"/>
</dbReference>
<proteinExistence type="predicted"/>
<dbReference type="FunFam" id="2.20.25.80:FF:000006">
    <property type="entry name" value="WRKY transcription factor"/>
    <property type="match status" value="1"/>
</dbReference>
<evidence type="ECO:0000259" key="8">
    <source>
        <dbReference type="PROSITE" id="PS50811"/>
    </source>
</evidence>
<organism evidence="9 10">
    <name type="scientific">Psophocarpus tetragonolobus</name>
    <name type="common">Winged bean</name>
    <name type="synonym">Dolichos tetragonolobus</name>
    <dbReference type="NCBI Taxonomy" id="3891"/>
    <lineage>
        <taxon>Eukaryota</taxon>
        <taxon>Viridiplantae</taxon>
        <taxon>Streptophyta</taxon>
        <taxon>Embryophyta</taxon>
        <taxon>Tracheophyta</taxon>
        <taxon>Spermatophyta</taxon>
        <taxon>Magnoliopsida</taxon>
        <taxon>eudicotyledons</taxon>
        <taxon>Gunneridae</taxon>
        <taxon>Pentapetalae</taxon>
        <taxon>rosids</taxon>
        <taxon>fabids</taxon>
        <taxon>Fabales</taxon>
        <taxon>Fabaceae</taxon>
        <taxon>Papilionoideae</taxon>
        <taxon>50 kb inversion clade</taxon>
        <taxon>NPAAA clade</taxon>
        <taxon>indigoferoid/millettioid clade</taxon>
        <taxon>Phaseoleae</taxon>
        <taxon>Psophocarpus</taxon>
    </lineage>
</organism>
<dbReference type="Proteomes" id="UP001386955">
    <property type="component" value="Unassembled WGS sequence"/>
</dbReference>
<dbReference type="GO" id="GO:0005634">
    <property type="term" value="C:nucleus"/>
    <property type="evidence" value="ECO:0007669"/>
    <property type="project" value="UniProtKB-SubCell"/>
</dbReference>
<evidence type="ECO:0000256" key="2">
    <source>
        <dbReference type="ARBA" id="ARBA00022737"/>
    </source>
</evidence>
<comment type="subcellular location">
    <subcellularLocation>
        <location evidence="1">Nucleus</location>
    </subcellularLocation>
</comment>
<evidence type="ECO:0000256" key="7">
    <source>
        <dbReference type="SAM" id="MobiDB-lite"/>
    </source>
</evidence>
<evidence type="ECO:0000256" key="3">
    <source>
        <dbReference type="ARBA" id="ARBA00023015"/>
    </source>
</evidence>
<dbReference type="SMART" id="SM00774">
    <property type="entry name" value="WRKY"/>
    <property type="match status" value="2"/>
</dbReference>
<protein>
    <recommendedName>
        <fullName evidence="8">WRKY domain-containing protein</fullName>
    </recommendedName>
</protein>
<feature type="region of interest" description="Disordered" evidence="7">
    <location>
        <begin position="186"/>
        <end position="272"/>
    </location>
</feature>
<evidence type="ECO:0000256" key="6">
    <source>
        <dbReference type="ARBA" id="ARBA00023242"/>
    </source>
</evidence>
<keyword evidence="3" id="KW-0805">Transcription regulation</keyword>
<keyword evidence="4" id="KW-0238">DNA-binding</keyword>
<feature type="compositionally biased region" description="Low complexity" evidence="7">
    <location>
        <begin position="304"/>
        <end position="314"/>
    </location>
</feature>
<dbReference type="FunFam" id="2.20.25.80:FF:000001">
    <property type="entry name" value="WRKY transcription factor 33"/>
    <property type="match status" value="1"/>
</dbReference>
<dbReference type="SUPFAM" id="SSF118290">
    <property type="entry name" value="WRKY DNA-binding domain"/>
    <property type="match status" value="2"/>
</dbReference>
<dbReference type="PANTHER" id="PTHR31221">
    <property type="entry name" value="WRKY TRANSCRIPTION FACTOR PROTEIN 1-RELATED"/>
    <property type="match status" value="1"/>
</dbReference>
<dbReference type="PANTHER" id="PTHR31221:SF252">
    <property type="entry name" value="TRANSCRIPTION FACTOR WRKY FAMILY-RELATED"/>
    <property type="match status" value="1"/>
</dbReference>
<feature type="compositionally biased region" description="Basic and acidic residues" evidence="7">
    <location>
        <begin position="232"/>
        <end position="254"/>
    </location>
</feature>
<feature type="domain" description="WRKY" evidence="8">
    <location>
        <begin position="240"/>
        <end position="298"/>
    </location>
</feature>
<dbReference type="Pfam" id="PF03106">
    <property type="entry name" value="WRKY"/>
    <property type="match status" value="2"/>
</dbReference>
<feature type="compositionally biased region" description="Polar residues" evidence="7">
    <location>
        <begin position="315"/>
        <end position="324"/>
    </location>
</feature>
<keyword evidence="10" id="KW-1185">Reference proteome</keyword>
<dbReference type="InterPro" id="IPR003657">
    <property type="entry name" value="WRKY_dom"/>
</dbReference>
<evidence type="ECO:0000313" key="10">
    <source>
        <dbReference type="Proteomes" id="UP001386955"/>
    </source>
</evidence>
<feature type="region of interest" description="Disordered" evidence="7">
    <location>
        <begin position="290"/>
        <end position="375"/>
    </location>
</feature>
<keyword evidence="5" id="KW-0804">Transcription</keyword>
<feature type="domain" description="WRKY" evidence="8">
    <location>
        <begin position="383"/>
        <end position="448"/>
    </location>
</feature>
<dbReference type="AlphaFoldDB" id="A0AAN9S6S0"/>
<sequence length="540" mass="60365">MCWSRLYLILDYSVMVNLSILNHNSELRSIFLRHGFTDLLFNNTKLTMDDDPFGLEFSDNFKSASPLSLPFSPSSIYPPFTEFPPGFDPTTTQSLNSPFLFSSSQNVPVSYTTEPSSSMSFSMRNSSTEVQRGNKQEERNYSDLSFLTKTSHVPIFQSATSLFQMDPQKKQDTLIFSEAAKQTDFSSEITASKSEYPSTQGFSTEMASSKHEKQSNSGAGSVPFNSTNAPKSIREQRKSEDGYNWRKYGEKQVKGSENPRSYYKCTHPSCPTKKKVERSLEGYITEIVYKGSHNHSKPHPKKNSSQSFHQTSSSCTNSGISDQSVGEEDVEQTSQTSYSREGDDDLAPKAKRWKGENENDGHSYSSAGNRTVREPRVVVQTTSEIDILDDGYRWRKYGQKVVKGNPNPRSYYKCVALGCPVRKHVERAAHDMKAVITTYEGKHNHDVPLGRGHSSYNMNKTSLKEINTTTTSNVAAPAPIRPSPLTNYSNSASFTNSFRDTKPPTSSSQQPFPMDLMLSPGSLGFSANDSILQSFLSKNF</sequence>
<evidence type="ECO:0000256" key="4">
    <source>
        <dbReference type="ARBA" id="ARBA00023125"/>
    </source>
</evidence>
<dbReference type="GO" id="GO:0003700">
    <property type="term" value="F:DNA-binding transcription factor activity"/>
    <property type="evidence" value="ECO:0007669"/>
    <property type="project" value="InterPro"/>
</dbReference>
<feature type="compositionally biased region" description="Polar residues" evidence="7">
    <location>
        <begin position="215"/>
        <end position="230"/>
    </location>
</feature>
<gene>
    <name evidence="9" type="ORF">VNO78_25571</name>
</gene>
<dbReference type="PROSITE" id="PS50811">
    <property type="entry name" value="WRKY"/>
    <property type="match status" value="2"/>
</dbReference>
<accession>A0AAN9S6S0</accession>
<dbReference type="GO" id="GO:0043565">
    <property type="term" value="F:sequence-specific DNA binding"/>
    <property type="evidence" value="ECO:0007669"/>
    <property type="project" value="InterPro"/>
</dbReference>
<keyword evidence="2" id="KW-0677">Repeat</keyword>
<evidence type="ECO:0000313" key="9">
    <source>
        <dbReference type="EMBL" id="KAK7390272.1"/>
    </source>
</evidence>
<feature type="compositionally biased region" description="Low complexity" evidence="7">
    <location>
        <begin position="116"/>
        <end position="127"/>
    </location>
</feature>
<reference evidence="9 10" key="1">
    <citation type="submission" date="2024-01" db="EMBL/GenBank/DDBJ databases">
        <title>The genomes of 5 underutilized Papilionoideae crops provide insights into root nodulation and disease resistanc.</title>
        <authorList>
            <person name="Jiang F."/>
        </authorList>
    </citation>
    <scope>NUCLEOTIDE SEQUENCE [LARGE SCALE GENOMIC DNA]</scope>
    <source>
        <strain evidence="9">DUOXIRENSHENG_FW03</strain>
        <tissue evidence="9">Leaves</tissue>
    </source>
</reference>
<dbReference type="InterPro" id="IPR044810">
    <property type="entry name" value="WRKY_plant"/>
</dbReference>
<evidence type="ECO:0000256" key="5">
    <source>
        <dbReference type="ARBA" id="ARBA00023163"/>
    </source>
</evidence>
<dbReference type="InterPro" id="IPR036576">
    <property type="entry name" value="WRKY_dom_sf"/>
</dbReference>
<evidence type="ECO:0000256" key="1">
    <source>
        <dbReference type="ARBA" id="ARBA00004123"/>
    </source>
</evidence>
<feature type="compositionally biased region" description="Polar residues" evidence="7">
    <location>
        <begin position="186"/>
        <end position="207"/>
    </location>
</feature>
<feature type="region of interest" description="Disordered" evidence="7">
    <location>
        <begin position="114"/>
        <end position="139"/>
    </location>
</feature>